<sequence>MNGNYWRDLVTLSLTDPAMAARQLMALNLRRDLLWTGLALTAVLNTLIYSLSGLLSGAAIFGAFGSPFFYLGIMAASLVLTILCFYLAGRMLGGQGRVEDLLVAVLWLQVLRMGVQVIVLILGTLSPALGVVAVFAAMFIGLFITVHFLNQVFHFNSLGRAAGTMILSIVIMTVLMILLLAIVGGTQPGGSFNV</sequence>
<dbReference type="Pfam" id="PF04893">
    <property type="entry name" value="Yip1"/>
    <property type="match status" value="1"/>
</dbReference>
<proteinExistence type="predicted"/>
<dbReference type="Proteomes" id="UP000611500">
    <property type="component" value="Unassembled WGS sequence"/>
</dbReference>
<keyword evidence="3 5" id="KW-1133">Transmembrane helix</keyword>
<dbReference type="GO" id="GO:0016020">
    <property type="term" value="C:membrane"/>
    <property type="evidence" value="ECO:0007669"/>
    <property type="project" value="UniProtKB-SubCell"/>
</dbReference>
<reference evidence="7" key="1">
    <citation type="journal article" date="2014" name="Int. J. Syst. Evol. Microbiol.">
        <title>Complete genome sequence of Corynebacterium casei LMG S-19264T (=DSM 44701T), isolated from a smear-ripened cheese.</title>
        <authorList>
            <consortium name="US DOE Joint Genome Institute (JGI-PGF)"/>
            <person name="Walter F."/>
            <person name="Albersmeier A."/>
            <person name="Kalinowski J."/>
            <person name="Ruckert C."/>
        </authorList>
    </citation>
    <scope>NUCLEOTIDE SEQUENCE</scope>
    <source>
        <strain evidence="7">CGMCC 1.7081</strain>
    </source>
</reference>
<dbReference type="EMBL" id="BNAP01000013">
    <property type="protein sequence ID" value="GHG94969.1"/>
    <property type="molecule type" value="Genomic_DNA"/>
</dbReference>
<evidence type="ECO:0000256" key="1">
    <source>
        <dbReference type="ARBA" id="ARBA00004141"/>
    </source>
</evidence>
<gene>
    <name evidence="7" type="ORF">GCM10010961_28410</name>
</gene>
<accession>A0A8J3MDC8</accession>
<evidence type="ECO:0000256" key="5">
    <source>
        <dbReference type="SAM" id="Phobius"/>
    </source>
</evidence>
<reference evidence="7" key="2">
    <citation type="submission" date="2020-09" db="EMBL/GenBank/DDBJ databases">
        <authorList>
            <person name="Sun Q."/>
            <person name="Zhou Y."/>
        </authorList>
    </citation>
    <scope>NUCLEOTIDE SEQUENCE</scope>
    <source>
        <strain evidence="7">CGMCC 1.7081</strain>
    </source>
</reference>
<comment type="caution">
    <text evidence="7">The sequence shown here is derived from an EMBL/GenBank/DDBJ whole genome shotgun (WGS) entry which is preliminary data.</text>
</comment>
<feature type="transmembrane region" description="Helical" evidence="5">
    <location>
        <begin position="128"/>
        <end position="149"/>
    </location>
</feature>
<feature type="transmembrane region" description="Helical" evidence="5">
    <location>
        <begin position="68"/>
        <end position="89"/>
    </location>
</feature>
<evidence type="ECO:0000256" key="3">
    <source>
        <dbReference type="ARBA" id="ARBA00022989"/>
    </source>
</evidence>
<name>A0A8J3MDC8_9RHOB</name>
<comment type="subcellular location">
    <subcellularLocation>
        <location evidence="1">Membrane</location>
        <topology evidence="1">Multi-pass membrane protein</topology>
    </subcellularLocation>
</comment>
<evidence type="ECO:0000256" key="2">
    <source>
        <dbReference type="ARBA" id="ARBA00022692"/>
    </source>
</evidence>
<evidence type="ECO:0000256" key="4">
    <source>
        <dbReference type="ARBA" id="ARBA00023136"/>
    </source>
</evidence>
<protein>
    <recommendedName>
        <fullName evidence="6">Yip1 domain-containing protein</fullName>
    </recommendedName>
</protein>
<dbReference type="InterPro" id="IPR006977">
    <property type="entry name" value="Yip1_dom"/>
</dbReference>
<feature type="domain" description="Yip1" evidence="6">
    <location>
        <begin position="13"/>
        <end position="178"/>
    </location>
</feature>
<keyword evidence="8" id="KW-1185">Reference proteome</keyword>
<feature type="transmembrane region" description="Helical" evidence="5">
    <location>
        <begin position="101"/>
        <end position="122"/>
    </location>
</feature>
<feature type="transmembrane region" description="Helical" evidence="5">
    <location>
        <begin position="33"/>
        <end position="62"/>
    </location>
</feature>
<keyword evidence="4 5" id="KW-0472">Membrane</keyword>
<evidence type="ECO:0000259" key="6">
    <source>
        <dbReference type="Pfam" id="PF04893"/>
    </source>
</evidence>
<evidence type="ECO:0000313" key="8">
    <source>
        <dbReference type="Proteomes" id="UP000611500"/>
    </source>
</evidence>
<dbReference type="RefSeq" id="WP_028094230.1">
    <property type="nucleotide sequence ID" value="NZ_BNAP01000013.1"/>
</dbReference>
<feature type="transmembrane region" description="Helical" evidence="5">
    <location>
        <begin position="161"/>
        <end position="184"/>
    </location>
</feature>
<keyword evidence="2 5" id="KW-0812">Transmembrane</keyword>
<organism evidence="7 8">
    <name type="scientific">Pseudodonghicola xiamenensis</name>
    <dbReference type="NCBI Taxonomy" id="337702"/>
    <lineage>
        <taxon>Bacteria</taxon>
        <taxon>Pseudomonadati</taxon>
        <taxon>Pseudomonadota</taxon>
        <taxon>Alphaproteobacteria</taxon>
        <taxon>Rhodobacterales</taxon>
        <taxon>Paracoccaceae</taxon>
        <taxon>Pseudodonghicola</taxon>
    </lineage>
</organism>
<evidence type="ECO:0000313" key="7">
    <source>
        <dbReference type="EMBL" id="GHG94969.1"/>
    </source>
</evidence>
<dbReference type="AlphaFoldDB" id="A0A8J3MDC8"/>